<comment type="caution">
    <text evidence="1">The sequence shown here is derived from an EMBL/GenBank/DDBJ whole genome shotgun (WGS) entry which is preliminary data.</text>
</comment>
<dbReference type="Proteomes" id="UP001147653">
    <property type="component" value="Unassembled WGS sequence"/>
</dbReference>
<evidence type="ECO:0000313" key="2">
    <source>
        <dbReference type="Proteomes" id="UP001147653"/>
    </source>
</evidence>
<dbReference type="AlphaFoldDB" id="A0A9X3N8T4"/>
<organism evidence="1 2">
    <name type="scientific">Solirubrobacter phytolaccae</name>
    <dbReference type="NCBI Taxonomy" id="1404360"/>
    <lineage>
        <taxon>Bacteria</taxon>
        <taxon>Bacillati</taxon>
        <taxon>Actinomycetota</taxon>
        <taxon>Thermoleophilia</taxon>
        <taxon>Solirubrobacterales</taxon>
        <taxon>Solirubrobacteraceae</taxon>
        <taxon>Solirubrobacter</taxon>
    </lineage>
</organism>
<gene>
    <name evidence="1" type="ORF">OJ997_08670</name>
</gene>
<sequence length="43" mass="5069">MTNGDEVPTTWPDDRFDVNWRFDRTGESWTFSSMDQQLLKGDS</sequence>
<keyword evidence="2" id="KW-1185">Reference proteome</keyword>
<evidence type="ECO:0000313" key="1">
    <source>
        <dbReference type="EMBL" id="MDA0180367.1"/>
    </source>
</evidence>
<reference evidence="1" key="1">
    <citation type="submission" date="2022-10" db="EMBL/GenBank/DDBJ databases">
        <title>The WGS of Solirubrobacter phytolaccae KCTC 29190.</title>
        <authorList>
            <person name="Jiang Z."/>
        </authorList>
    </citation>
    <scope>NUCLEOTIDE SEQUENCE</scope>
    <source>
        <strain evidence="1">KCTC 29190</strain>
    </source>
</reference>
<protein>
    <submittedName>
        <fullName evidence="1">Uncharacterized protein</fullName>
    </submittedName>
</protein>
<dbReference type="EMBL" id="JAPDDP010000012">
    <property type="protein sequence ID" value="MDA0180367.1"/>
    <property type="molecule type" value="Genomic_DNA"/>
</dbReference>
<accession>A0A9X3N8T4</accession>
<name>A0A9X3N8T4_9ACTN</name>
<dbReference type="RefSeq" id="WP_270024676.1">
    <property type="nucleotide sequence ID" value="NZ_JAPDDP010000012.1"/>
</dbReference>
<proteinExistence type="predicted"/>